<dbReference type="InterPro" id="IPR050351">
    <property type="entry name" value="BphY/WalK/GraS-like"/>
</dbReference>
<dbReference type="PROSITE" id="PS50110">
    <property type="entry name" value="RESPONSE_REGULATORY"/>
    <property type="match status" value="1"/>
</dbReference>
<dbReference type="Pfam" id="PF13426">
    <property type="entry name" value="PAS_9"/>
    <property type="match status" value="1"/>
</dbReference>
<keyword evidence="6" id="KW-0902">Two-component regulatory system</keyword>
<dbReference type="SUPFAM" id="SSF47384">
    <property type="entry name" value="Homodimeric domain of signal transducing histidine kinase"/>
    <property type="match status" value="1"/>
</dbReference>
<dbReference type="CDD" id="cd00130">
    <property type="entry name" value="PAS"/>
    <property type="match status" value="1"/>
</dbReference>
<dbReference type="GO" id="GO:0000155">
    <property type="term" value="F:phosphorelay sensor kinase activity"/>
    <property type="evidence" value="ECO:0007669"/>
    <property type="project" value="InterPro"/>
</dbReference>
<dbReference type="GO" id="GO:0030295">
    <property type="term" value="F:protein kinase activator activity"/>
    <property type="evidence" value="ECO:0007669"/>
    <property type="project" value="TreeGrafter"/>
</dbReference>
<dbReference type="SMART" id="SM00448">
    <property type="entry name" value="REC"/>
    <property type="match status" value="1"/>
</dbReference>
<evidence type="ECO:0000259" key="11">
    <source>
        <dbReference type="PROSITE" id="PS50112"/>
    </source>
</evidence>
<feature type="modified residue" description="4-aspartylphosphate" evidence="8">
    <location>
        <position position="58"/>
    </location>
</feature>
<organism evidence="13 14">
    <name type="scientific">Gloeobacter kilaueensis (strain ATCC BAA-2537 / CCAP 1431/1 / ULC 316 / JS1)</name>
    <dbReference type="NCBI Taxonomy" id="1183438"/>
    <lineage>
        <taxon>Bacteria</taxon>
        <taxon>Bacillati</taxon>
        <taxon>Cyanobacteriota</taxon>
        <taxon>Cyanophyceae</taxon>
        <taxon>Gloeobacterales</taxon>
        <taxon>Gloeobacteraceae</taxon>
        <taxon>Gloeobacter</taxon>
    </lineage>
</organism>
<dbReference type="GO" id="GO:0007234">
    <property type="term" value="P:osmosensory signaling via phosphorelay pathway"/>
    <property type="evidence" value="ECO:0007669"/>
    <property type="project" value="TreeGrafter"/>
</dbReference>
<dbReference type="InterPro" id="IPR036890">
    <property type="entry name" value="HATPase_C_sf"/>
</dbReference>
<dbReference type="OrthoDB" id="516853at2"/>
<feature type="domain" description="PAS" evidence="11">
    <location>
        <begin position="136"/>
        <end position="188"/>
    </location>
</feature>
<evidence type="ECO:0000259" key="9">
    <source>
        <dbReference type="PROSITE" id="PS50109"/>
    </source>
</evidence>
<keyword evidence="4 13" id="KW-0808">Transferase</keyword>
<dbReference type="Gene3D" id="3.30.565.10">
    <property type="entry name" value="Histidine kinase-like ATPase, C-terminal domain"/>
    <property type="match status" value="1"/>
</dbReference>
<dbReference type="InterPro" id="IPR036097">
    <property type="entry name" value="HisK_dim/P_sf"/>
</dbReference>
<dbReference type="InterPro" id="IPR003594">
    <property type="entry name" value="HATPase_dom"/>
</dbReference>
<dbReference type="STRING" id="1183438.GKIL_0934"/>
<dbReference type="Gene3D" id="1.10.287.130">
    <property type="match status" value="1"/>
</dbReference>
<dbReference type="InterPro" id="IPR004358">
    <property type="entry name" value="Sig_transdc_His_kin-like_C"/>
</dbReference>
<dbReference type="Gene3D" id="3.30.450.20">
    <property type="entry name" value="PAS domain"/>
    <property type="match status" value="1"/>
</dbReference>
<dbReference type="SUPFAM" id="SSF55874">
    <property type="entry name" value="ATPase domain of HSP90 chaperone/DNA topoisomerase II/histidine kinase"/>
    <property type="match status" value="1"/>
</dbReference>
<dbReference type="HOGENOM" id="CLU_000445_114_72_3"/>
<name>U5QHN6_GLOK1</name>
<dbReference type="InterPro" id="IPR011006">
    <property type="entry name" value="CheY-like_superfamily"/>
</dbReference>
<dbReference type="RefSeq" id="WP_023172240.1">
    <property type="nucleotide sequence ID" value="NC_022600.1"/>
</dbReference>
<proteinExistence type="predicted"/>
<dbReference type="InterPro" id="IPR001610">
    <property type="entry name" value="PAC"/>
</dbReference>
<feature type="domain" description="Histidine kinase" evidence="9">
    <location>
        <begin position="270"/>
        <end position="493"/>
    </location>
</feature>
<dbReference type="NCBIfam" id="TIGR00229">
    <property type="entry name" value="sensory_box"/>
    <property type="match status" value="1"/>
</dbReference>
<evidence type="ECO:0000256" key="2">
    <source>
        <dbReference type="ARBA" id="ARBA00012438"/>
    </source>
</evidence>
<dbReference type="InterPro" id="IPR000014">
    <property type="entry name" value="PAS"/>
</dbReference>
<feature type="domain" description="Response regulatory" evidence="10">
    <location>
        <begin position="7"/>
        <end position="123"/>
    </location>
</feature>
<protein>
    <recommendedName>
        <fullName evidence="2">histidine kinase</fullName>
        <ecNumber evidence="2">2.7.13.3</ecNumber>
    </recommendedName>
</protein>
<evidence type="ECO:0000259" key="12">
    <source>
        <dbReference type="PROSITE" id="PS50113"/>
    </source>
</evidence>
<dbReference type="AlphaFoldDB" id="U5QHN6"/>
<evidence type="ECO:0000256" key="4">
    <source>
        <dbReference type="ARBA" id="ARBA00022679"/>
    </source>
</evidence>
<evidence type="ECO:0000259" key="10">
    <source>
        <dbReference type="PROSITE" id="PS50110"/>
    </source>
</evidence>
<dbReference type="PROSITE" id="PS50113">
    <property type="entry name" value="PAC"/>
    <property type="match status" value="1"/>
</dbReference>
<evidence type="ECO:0000313" key="13">
    <source>
        <dbReference type="EMBL" id="AGY57180.1"/>
    </source>
</evidence>
<dbReference type="SUPFAM" id="SSF55785">
    <property type="entry name" value="PYP-like sensor domain (PAS domain)"/>
    <property type="match status" value="1"/>
</dbReference>
<dbReference type="InterPro" id="IPR035965">
    <property type="entry name" value="PAS-like_dom_sf"/>
</dbReference>
<dbReference type="SUPFAM" id="SSF52172">
    <property type="entry name" value="CheY-like"/>
    <property type="match status" value="1"/>
</dbReference>
<dbReference type="CDD" id="cd00082">
    <property type="entry name" value="HisKA"/>
    <property type="match status" value="1"/>
</dbReference>
<dbReference type="Pfam" id="PF02518">
    <property type="entry name" value="HATPase_c"/>
    <property type="match status" value="1"/>
</dbReference>
<dbReference type="InterPro" id="IPR005467">
    <property type="entry name" value="His_kinase_dom"/>
</dbReference>
<evidence type="ECO:0000256" key="1">
    <source>
        <dbReference type="ARBA" id="ARBA00000085"/>
    </source>
</evidence>
<dbReference type="PANTHER" id="PTHR42878:SF15">
    <property type="entry name" value="BACTERIOPHYTOCHROME"/>
    <property type="match status" value="1"/>
</dbReference>
<dbReference type="EC" id="2.7.13.3" evidence="2"/>
<evidence type="ECO:0000256" key="6">
    <source>
        <dbReference type="ARBA" id="ARBA00023012"/>
    </source>
</evidence>
<comment type="catalytic activity">
    <reaction evidence="1">
        <text>ATP + protein L-histidine = ADP + protein N-phospho-L-histidine.</text>
        <dbReference type="EC" id="2.7.13.3"/>
    </reaction>
</comment>
<dbReference type="SMART" id="SM00086">
    <property type="entry name" value="PAC"/>
    <property type="match status" value="1"/>
</dbReference>
<feature type="domain" description="PAC" evidence="12">
    <location>
        <begin position="198"/>
        <end position="248"/>
    </location>
</feature>
<dbReference type="KEGG" id="glj:GKIL_0934"/>
<reference evidence="13 14" key="1">
    <citation type="journal article" date="2013" name="PLoS ONE">
        <title>Cultivation and Complete Genome Sequencing of Gloeobacter kilaueensis sp. nov., from a Lava Cave in Kilauea Caldera, Hawai'i.</title>
        <authorList>
            <person name="Saw J.H."/>
            <person name="Schatz M."/>
            <person name="Brown M.V."/>
            <person name="Kunkel D.D."/>
            <person name="Foster J.S."/>
            <person name="Shick H."/>
            <person name="Christensen S."/>
            <person name="Hou S."/>
            <person name="Wan X."/>
            <person name="Donachie S.P."/>
        </authorList>
    </citation>
    <scope>NUCLEOTIDE SEQUENCE [LARGE SCALE GENOMIC DNA]</scope>
    <source>
        <strain evidence="14">JS</strain>
    </source>
</reference>
<dbReference type="EMBL" id="CP003587">
    <property type="protein sequence ID" value="AGY57180.1"/>
    <property type="molecule type" value="Genomic_DNA"/>
</dbReference>
<keyword evidence="5 13" id="KW-0418">Kinase</keyword>
<dbReference type="SMART" id="SM00091">
    <property type="entry name" value="PAS"/>
    <property type="match status" value="1"/>
</dbReference>
<dbReference type="eggNOG" id="COG4251">
    <property type="taxonomic scope" value="Bacteria"/>
</dbReference>
<dbReference type="GO" id="GO:0016020">
    <property type="term" value="C:membrane"/>
    <property type="evidence" value="ECO:0007669"/>
    <property type="project" value="UniProtKB-SubCell"/>
</dbReference>
<dbReference type="PRINTS" id="PR00344">
    <property type="entry name" value="BCTRLSENSOR"/>
</dbReference>
<dbReference type="Pfam" id="PF00072">
    <property type="entry name" value="Response_reg"/>
    <property type="match status" value="1"/>
</dbReference>
<dbReference type="Gene3D" id="3.40.50.2300">
    <property type="match status" value="1"/>
</dbReference>
<dbReference type="PROSITE" id="PS50112">
    <property type="entry name" value="PAS"/>
    <property type="match status" value="1"/>
</dbReference>
<keyword evidence="3 8" id="KW-0597">Phosphoprotein</keyword>
<dbReference type="PROSITE" id="PS50109">
    <property type="entry name" value="HIS_KIN"/>
    <property type="match status" value="1"/>
</dbReference>
<keyword evidence="14" id="KW-1185">Reference proteome</keyword>
<keyword evidence="7" id="KW-0472">Membrane</keyword>
<dbReference type="InterPro" id="IPR001789">
    <property type="entry name" value="Sig_transdc_resp-reg_receiver"/>
</dbReference>
<dbReference type="InterPro" id="IPR003661">
    <property type="entry name" value="HisK_dim/P_dom"/>
</dbReference>
<dbReference type="Proteomes" id="UP000017396">
    <property type="component" value="Chromosome"/>
</dbReference>
<dbReference type="CDD" id="cd00156">
    <property type="entry name" value="REC"/>
    <property type="match status" value="1"/>
</dbReference>
<accession>U5QHN6</accession>
<dbReference type="eggNOG" id="COG2197">
    <property type="taxonomic scope" value="Bacteria"/>
</dbReference>
<dbReference type="PANTHER" id="PTHR42878">
    <property type="entry name" value="TWO-COMPONENT HISTIDINE KINASE"/>
    <property type="match status" value="1"/>
</dbReference>
<evidence type="ECO:0000256" key="8">
    <source>
        <dbReference type="PROSITE-ProRule" id="PRU00169"/>
    </source>
</evidence>
<evidence type="ECO:0000256" key="7">
    <source>
        <dbReference type="ARBA" id="ARBA00023136"/>
    </source>
</evidence>
<dbReference type="Pfam" id="PF00512">
    <property type="entry name" value="HisKA"/>
    <property type="match status" value="1"/>
</dbReference>
<evidence type="ECO:0000256" key="3">
    <source>
        <dbReference type="ARBA" id="ARBA00022553"/>
    </source>
</evidence>
<dbReference type="InterPro" id="IPR000700">
    <property type="entry name" value="PAS-assoc_C"/>
</dbReference>
<dbReference type="GO" id="GO:0000156">
    <property type="term" value="F:phosphorelay response regulator activity"/>
    <property type="evidence" value="ECO:0007669"/>
    <property type="project" value="TreeGrafter"/>
</dbReference>
<dbReference type="SMART" id="SM00388">
    <property type="entry name" value="HisKA"/>
    <property type="match status" value="1"/>
</dbReference>
<dbReference type="SMART" id="SM00387">
    <property type="entry name" value="HATPase_c"/>
    <property type="match status" value="1"/>
</dbReference>
<evidence type="ECO:0000256" key="5">
    <source>
        <dbReference type="ARBA" id="ARBA00022777"/>
    </source>
</evidence>
<evidence type="ECO:0000313" key="14">
    <source>
        <dbReference type="Proteomes" id="UP000017396"/>
    </source>
</evidence>
<sequence length="497" mass="55023">MHSSELRILLIDDNPTDRLLAIRELSQEFDNLQVEQITDLAGFERALTEEPFDAVITDYQLHWGNGLQVLQQVKSRSSDCPVIMFTNSSNGELAAQAMKAGLDDYVTKSPKQYIRLAGAVRSALEYSHANRRVLLLQARLQTLLGQLQIGVFRATASGRLLECNSAFLQLLGVDPDEVVQQLPFEELYRLPIGETTHWTRELLVERADGTSLWVLLSATLTSNNGERLIDGLLEDISARKQASAELERRVRERTAQLEAANQELEAFSYSVSHDLREPLRNMQGLAQALLEDFPEQLSPTAHQYAQLIVSSGQQLDVLIQELLAYSRLGRAELPIQPINLNAVLSSALAQLEAKLLEANAVIEIEGTLPIVLGHFSTLVQVTFNLLSNAIKFVAAGVQPQVRVRAEWRTSSTRQQAVLPIRLWVEDNGIGIAPVNHQRIFRVFERLHGAESYPGTGIGLAIVRRGVEKLGGSVGVESALGSGSRFWLELSAAEQSSR</sequence>
<gene>
    <name evidence="13" type="primary">cph1</name>
    <name evidence="13" type="ORF">GKIL_0934</name>
</gene>